<keyword evidence="3" id="KW-1185">Reference proteome</keyword>
<dbReference type="PRINTS" id="PR00111">
    <property type="entry name" value="ABHYDROLASE"/>
</dbReference>
<dbReference type="PANTHER" id="PTHR43194">
    <property type="entry name" value="HYDROLASE ALPHA/BETA FOLD FAMILY"/>
    <property type="match status" value="1"/>
</dbReference>
<gene>
    <name evidence="2" type="ORF">FDP25_10360</name>
</gene>
<dbReference type="PRINTS" id="PR00412">
    <property type="entry name" value="EPOXHYDRLASE"/>
</dbReference>
<dbReference type="Gene3D" id="3.40.50.1820">
    <property type="entry name" value="alpha/beta hydrolase"/>
    <property type="match status" value="1"/>
</dbReference>
<evidence type="ECO:0000259" key="1">
    <source>
        <dbReference type="Pfam" id="PF00561"/>
    </source>
</evidence>
<dbReference type="InterPro" id="IPR029058">
    <property type="entry name" value="AB_hydrolase_fold"/>
</dbReference>
<keyword evidence="2" id="KW-0378">Hydrolase</keyword>
<evidence type="ECO:0000313" key="3">
    <source>
        <dbReference type="Proteomes" id="UP000564704"/>
    </source>
</evidence>
<dbReference type="Pfam" id="PF00561">
    <property type="entry name" value="Abhydrolase_1"/>
    <property type="match status" value="1"/>
</dbReference>
<name>A0A844D3J8_9RHOB</name>
<organism evidence="2 3">
    <name type="scientific">Roseovarius bejariae</name>
    <dbReference type="NCBI Taxonomy" id="2576383"/>
    <lineage>
        <taxon>Bacteria</taxon>
        <taxon>Pseudomonadati</taxon>
        <taxon>Pseudomonadota</taxon>
        <taxon>Alphaproteobacteria</taxon>
        <taxon>Rhodobacterales</taxon>
        <taxon>Roseobacteraceae</taxon>
        <taxon>Roseovarius</taxon>
    </lineage>
</organism>
<dbReference type="InterPro" id="IPR050228">
    <property type="entry name" value="Carboxylesterase_BioH"/>
</dbReference>
<feature type="domain" description="AB hydrolase-1" evidence="1">
    <location>
        <begin position="57"/>
        <end position="290"/>
    </location>
</feature>
<accession>A0A844D3J8</accession>
<dbReference type="Proteomes" id="UP000564704">
    <property type="component" value="Unassembled WGS sequence"/>
</dbReference>
<dbReference type="OrthoDB" id="7267294at2"/>
<dbReference type="InterPro" id="IPR000073">
    <property type="entry name" value="AB_hydrolase_1"/>
</dbReference>
<proteinExistence type="predicted"/>
<dbReference type="InterPro" id="IPR000639">
    <property type="entry name" value="Epox_hydrolase-like"/>
</dbReference>
<dbReference type="SUPFAM" id="SSF53474">
    <property type="entry name" value="alpha/beta-Hydrolases"/>
    <property type="match status" value="1"/>
</dbReference>
<dbReference type="EMBL" id="SZWE01000001">
    <property type="protein sequence ID" value="MRU15828.1"/>
    <property type="molecule type" value="Genomic_DNA"/>
</dbReference>
<protein>
    <submittedName>
        <fullName evidence="2">Alpha/beta hydrolase</fullName>
    </submittedName>
</protein>
<sequence length="309" mass="34034">MIEWFFAGLAGVILAPTVAEVLRPRMGPSARQSAPGEFAELSRGVTHYQWLGPEGGPLVVCVHGLTTPSFVWEGIAPRLAEAGYRVLTYDLYGRGYSDRPRGAQEGGYFTAQLEELLAHLEVADRFTLIGYSMGGAIGACYAAQHPERLKKLILLAPAGMGHDLGPVARLVVNYGGFGRWLFMAMYGRSFRKGTETERDMPSSVPDIVDRQQNELRYRGFRGAVLASMRGILDRDLEEEHRTIAECGLPVLAIWGRDDDVIPISGMGKLAEWNRRAEHDVIEGAGHALAYSHSEEVLRLLRPALESAQK</sequence>
<reference evidence="2 3" key="1">
    <citation type="submission" date="2019-05" db="EMBL/GenBank/DDBJ databases">
        <title>Roseovarius bejariae sp. nov., a moderately halophylic bacterium isolated from a saline soil in Rambla Salada (Murcia).</title>
        <authorList>
            <person name="Castro D.J."/>
            <person name="Gomez-Altuve A."/>
            <person name="Reina J.C."/>
            <person name="Rodriguez M."/>
            <person name="Sampedro I."/>
            <person name="Llamas I."/>
            <person name="Martinez-Checa F."/>
        </authorList>
    </citation>
    <scope>NUCLEOTIDE SEQUENCE [LARGE SCALE GENOMIC DNA]</scope>
    <source>
        <strain evidence="2 3">A21</strain>
    </source>
</reference>
<comment type="caution">
    <text evidence="2">The sequence shown here is derived from an EMBL/GenBank/DDBJ whole genome shotgun (WGS) entry which is preliminary data.</text>
</comment>
<dbReference type="RefSeq" id="WP_154151421.1">
    <property type="nucleotide sequence ID" value="NZ_SZWE01000001.1"/>
</dbReference>
<dbReference type="GO" id="GO:0016787">
    <property type="term" value="F:hydrolase activity"/>
    <property type="evidence" value="ECO:0007669"/>
    <property type="project" value="UniProtKB-KW"/>
</dbReference>
<evidence type="ECO:0000313" key="2">
    <source>
        <dbReference type="EMBL" id="MRU15828.1"/>
    </source>
</evidence>
<dbReference type="PANTHER" id="PTHR43194:SF2">
    <property type="entry name" value="PEROXISOMAL MEMBRANE PROTEIN LPX1"/>
    <property type="match status" value="1"/>
</dbReference>
<dbReference type="AlphaFoldDB" id="A0A844D3J8"/>